<dbReference type="Gene3D" id="1.20.5.170">
    <property type="match status" value="1"/>
</dbReference>
<reference evidence="4 5" key="1">
    <citation type="journal article" date="2009" name="Science">
        <title>Genome sequence, comparative analysis, and population genetics of the domestic horse.</title>
        <authorList>
            <consortium name="Broad Institute Genome Sequencing Platform"/>
            <consortium name="Broad Institute Whole Genome Assembly Team"/>
            <person name="Wade C.M."/>
            <person name="Giulotto E."/>
            <person name="Sigurdsson S."/>
            <person name="Zoli M."/>
            <person name="Gnerre S."/>
            <person name="Imsland F."/>
            <person name="Lear T.L."/>
            <person name="Adelson D.L."/>
            <person name="Bailey E."/>
            <person name="Bellone R.R."/>
            <person name="Bloecker H."/>
            <person name="Distl O."/>
            <person name="Edgar R.C."/>
            <person name="Garber M."/>
            <person name="Leeb T."/>
            <person name="Mauceli E."/>
            <person name="MacLeod J.N."/>
            <person name="Penedo M.C.T."/>
            <person name="Raison J.M."/>
            <person name="Sharpe T."/>
            <person name="Vogel J."/>
            <person name="Andersson L."/>
            <person name="Antczak D.F."/>
            <person name="Biagi T."/>
            <person name="Binns M.M."/>
            <person name="Chowdhary B.P."/>
            <person name="Coleman S.J."/>
            <person name="Della Valle G."/>
            <person name="Fryc S."/>
            <person name="Guerin G."/>
            <person name="Hasegawa T."/>
            <person name="Hill E.W."/>
            <person name="Jurka J."/>
            <person name="Kiialainen A."/>
            <person name="Lindgren G."/>
            <person name="Liu J."/>
            <person name="Magnani E."/>
            <person name="Mickelson J.R."/>
            <person name="Murray J."/>
            <person name="Nergadze S.G."/>
            <person name="Onofrio R."/>
            <person name="Pedroni S."/>
            <person name="Piras M.F."/>
            <person name="Raudsepp T."/>
            <person name="Rocchi M."/>
            <person name="Roeed K.H."/>
            <person name="Ryder O.A."/>
            <person name="Searle S."/>
            <person name="Skow L."/>
            <person name="Swinburne J.E."/>
            <person name="Syvaenen A.C."/>
            <person name="Tozaki T."/>
            <person name="Valberg S.J."/>
            <person name="Vaudin M."/>
            <person name="White J.R."/>
            <person name="Zody M.C."/>
            <person name="Lander E.S."/>
            <person name="Lindblad-Toh K."/>
        </authorList>
    </citation>
    <scope>NUCLEOTIDE SEQUENCE [LARGE SCALE GENOMIC DNA]</scope>
    <source>
        <strain evidence="4 5">Thoroughbred</strain>
    </source>
</reference>
<dbReference type="Proteomes" id="UP000002281">
    <property type="component" value="Chromosome 24"/>
</dbReference>
<dbReference type="PROSITE" id="PS00036">
    <property type="entry name" value="BZIP_BASIC"/>
    <property type="match status" value="1"/>
</dbReference>
<dbReference type="GO" id="GO:0006357">
    <property type="term" value="P:regulation of transcription by RNA polymerase II"/>
    <property type="evidence" value="ECO:0007669"/>
    <property type="project" value="InterPro"/>
</dbReference>
<dbReference type="PANTHER" id="PTHR23351:SF10">
    <property type="entry name" value="JUN DIMERIZATION PROTEIN 2"/>
    <property type="match status" value="1"/>
</dbReference>
<dbReference type="Ensembl" id="ENSECAT00000099746.1">
    <property type="protein sequence ID" value="ENSECAP00000082131.1"/>
    <property type="gene ID" value="ENSECAG00000034290.3"/>
</dbReference>
<feature type="coiled-coil region" evidence="2">
    <location>
        <begin position="130"/>
        <end position="193"/>
    </location>
</feature>
<dbReference type="SMART" id="SM00338">
    <property type="entry name" value="BRLZ"/>
    <property type="match status" value="1"/>
</dbReference>
<protein>
    <submittedName>
        <fullName evidence="4">Jun dimerization protein 2</fullName>
    </submittedName>
</protein>
<dbReference type="GO" id="GO:0003690">
    <property type="term" value="F:double-stranded DNA binding"/>
    <property type="evidence" value="ECO:0007669"/>
    <property type="project" value="UniProtKB-ARBA"/>
</dbReference>
<dbReference type="GeneTree" id="ENSGT00940000155693"/>
<gene>
    <name evidence="4" type="primary">JDP2</name>
</gene>
<keyword evidence="5" id="KW-1185">Reference proteome</keyword>
<dbReference type="Pfam" id="PF00170">
    <property type="entry name" value="bZIP_1"/>
    <property type="match status" value="1"/>
</dbReference>
<sequence>MHGEFPNVSWGRSKPGVAGGNLCLCPVQGTLGSPGVLGEERAEAGKGLKPGEEASLVDKERDLNLWKDQEGGRSYLREVKGLGAECDICSRPRRFQRKCLGTTGLENSAQRTWAGQENRPAPPAGCRLCLDEEEERRKRRREKNKVAAARCRNKKKERTEFLQRESERLELMNAELKTQIEELKQERQQLILMLNRHRPTCIVRTDSVKTPESEGNPLLEQLEKK</sequence>
<dbReference type="PANTHER" id="PTHR23351">
    <property type="entry name" value="FOS TRANSCRIPTION FACTOR-RELATED"/>
    <property type="match status" value="1"/>
</dbReference>
<reference evidence="4" key="3">
    <citation type="submission" date="2025-09" db="UniProtKB">
        <authorList>
            <consortium name="Ensembl"/>
        </authorList>
    </citation>
    <scope>IDENTIFICATION</scope>
    <source>
        <strain evidence="4">Thoroughbred</strain>
    </source>
</reference>
<dbReference type="AlphaFoldDB" id="A0A9L0T4N8"/>
<feature type="domain" description="BZIP" evidence="3">
    <location>
        <begin position="134"/>
        <end position="197"/>
    </location>
</feature>
<dbReference type="GO" id="GO:0003700">
    <property type="term" value="F:DNA-binding transcription factor activity"/>
    <property type="evidence" value="ECO:0007669"/>
    <property type="project" value="InterPro"/>
</dbReference>
<dbReference type="InterPro" id="IPR004827">
    <property type="entry name" value="bZIP"/>
</dbReference>
<accession>A0A9L0T4N8</accession>
<name>A0A9L0T4N8_HORSE</name>
<keyword evidence="2" id="KW-0175">Coiled coil</keyword>
<dbReference type="InterPro" id="IPR046347">
    <property type="entry name" value="bZIP_sf"/>
</dbReference>
<dbReference type="InterPro" id="IPR000837">
    <property type="entry name" value="AP-1"/>
</dbReference>
<evidence type="ECO:0000259" key="3">
    <source>
        <dbReference type="PROSITE" id="PS50217"/>
    </source>
</evidence>
<keyword evidence="1" id="KW-0539">Nucleus</keyword>
<organism evidence="4 5">
    <name type="scientific">Equus caballus</name>
    <name type="common">Horse</name>
    <dbReference type="NCBI Taxonomy" id="9796"/>
    <lineage>
        <taxon>Eukaryota</taxon>
        <taxon>Metazoa</taxon>
        <taxon>Chordata</taxon>
        <taxon>Craniata</taxon>
        <taxon>Vertebrata</taxon>
        <taxon>Euteleostomi</taxon>
        <taxon>Mammalia</taxon>
        <taxon>Eutheria</taxon>
        <taxon>Laurasiatheria</taxon>
        <taxon>Perissodactyla</taxon>
        <taxon>Equidae</taxon>
        <taxon>Equus</taxon>
    </lineage>
</organism>
<dbReference type="PROSITE" id="PS50217">
    <property type="entry name" value="BZIP"/>
    <property type="match status" value="1"/>
</dbReference>
<reference evidence="4" key="2">
    <citation type="submission" date="2025-08" db="UniProtKB">
        <authorList>
            <consortium name="Ensembl"/>
        </authorList>
    </citation>
    <scope>IDENTIFICATION</scope>
    <source>
        <strain evidence="4">Thoroughbred</strain>
    </source>
</reference>
<dbReference type="FunFam" id="1.20.5.170:FF:000006">
    <property type="entry name" value="fos-related antigen 2 isoform X1"/>
    <property type="match status" value="1"/>
</dbReference>
<evidence type="ECO:0000313" key="5">
    <source>
        <dbReference type="Proteomes" id="UP000002281"/>
    </source>
</evidence>
<dbReference type="SUPFAM" id="SSF57959">
    <property type="entry name" value="Leucine zipper domain"/>
    <property type="match status" value="1"/>
</dbReference>
<proteinExistence type="predicted"/>
<evidence type="ECO:0000313" key="4">
    <source>
        <dbReference type="Ensembl" id="ENSECAP00000082131.1"/>
    </source>
</evidence>
<evidence type="ECO:0000256" key="1">
    <source>
        <dbReference type="ARBA" id="ARBA00023242"/>
    </source>
</evidence>
<dbReference type="PRINTS" id="PR00042">
    <property type="entry name" value="LEUZIPPRFOS"/>
</dbReference>
<evidence type="ECO:0000256" key="2">
    <source>
        <dbReference type="SAM" id="Coils"/>
    </source>
</evidence>